<dbReference type="InterPro" id="IPR016035">
    <property type="entry name" value="Acyl_Trfase/lysoPLipase"/>
</dbReference>
<dbReference type="SMART" id="SM00827">
    <property type="entry name" value="PKS_AT"/>
    <property type="match status" value="1"/>
</dbReference>
<feature type="compositionally biased region" description="Polar residues" evidence="5">
    <location>
        <begin position="2797"/>
        <end position="2809"/>
    </location>
</feature>
<evidence type="ECO:0000313" key="8">
    <source>
        <dbReference type="EMBL" id="GAA0819575.1"/>
    </source>
</evidence>
<evidence type="ECO:0000313" key="9">
    <source>
        <dbReference type="Proteomes" id="UP001500021"/>
    </source>
</evidence>
<dbReference type="Gene3D" id="3.30.70.250">
    <property type="entry name" value="Malonyl-CoA ACP transacylase, ACP-binding"/>
    <property type="match status" value="1"/>
</dbReference>
<dbReference type="CDD" id="cd00833">
    <property type="entry name" value="PKS"/>
    <property type="match status" value="1"/>
</dbReference>
<dbReference type="Pfam" id="PF16197">
    <property type="entry name" value="KAsynt_C_assoc"/>
    <property type="match status" value="1"/>
</dbReference>
<gene>
    <name evidence="8" type="ORF">GCM10009111_23790</name>
</gene>
<dbReference type="CDD" id="cd08953">
    <property type="entry name" value="KR_2_SDR_x"/>
    <property type="match status" value="1"/>
</dbReference>
<dbReference type="PROSITE" id="PS50075">
    <property type="entry name" value="CARRIER"/>
    <property type="match status" value="6"/>
</dbReference>
<feature type="region of interest" description="Disordered" evidence="5">
    <location>
        <begin position="1"/>
        <end position="21"/>
    </location>
</feature>
<reference evidence="8 9" key="1">
    <citation type="journal article" date="2019" name="Int. J. Syst. Evol. Microbiol.">
        <title>The Global Catalogue of Microorganisms (GCM) 10K type strain sequencing project: providing services to taxonomists for standard genome sequencing and annotation.</title>
        <authorList>
            <consortium name="The Broad Institute Genomics Platform"/>
            <consortium name="The Broad Institute Genome Sequencing Center for Infectious Disease"/>
            <person name="Wu L."/>
            <person name="Ma J."/>
        </authorList>
    </citation>
    <scope>NUCLEOTIDE SEQUENCE [LARGE SCALE GENOMIC DNA]</scope>
    <source>
        <strain evidence="8 9">JCM 15608</strain>
    </source>
</reference>
<dbReference type="Pfam" id="PF00550">
    <property type="entry name" value="PP-binding"/>
    <property type="match status" value="6"/>
</dbReference>
<dbReference type="InterPro" id="IPR052568">
    <property type="entry name" value="PKS-FAS_Synthase"/>
</dbReference>
<dbReference type="SUPFAM" id="SSF55048">
    <property type="entry name" value="Probable ACP-binding domain of malonyl-CoA ACP transacylase"/>
    <property type="match status" value="1"/>
</dbReference>
<dbReference type="InterPro" id="IPR020841">
    <property type="entry name" value="PKS_Beta-ketoAc_synthase_dom"/>
</dbReference>
<feature type="domain" description="Carrier" evidence="6">
    <location>
        <begin position="1227"/>
        <end position="1304"/>
    </location>
</feature>
<dbReference type="RefSeq" id="WP_343817709.1">
    <property type="nucleotide sequence ID" value="NZ_BAAAFA010000008.1"/>
</dbReference>
<organism evidence="8 9">
    <name type="scientific">Colwellia asteriadis</name>
    <dbReference type="NCBI Taxonomy" id="517723"/>
    <lineage>
        <taxon>Bacteria</taxon>
        <taxon>Pseudomonadati</taxon>
        <taxon>Pseudomonadota</taxon>
        <taxon>Gammaproteobacteria</taxon>
        <taxon>Alteromonadales</taxon>
        <taxon>Colwelliaceae</taxon>
        <taxon>Colwellia</taxon>
    </lineage>
</organism>
<dbReference type="InterPro" id="IPR013968">
    <property type="entry name" value="PKS_KR"/>
</dbReference>
<feature type="compositionally biased region" description="Pro residues" evidence="5">
    <location>
        <begin position="1872"/>
        <end position="1881"/>
    </location>
</feature>
<protein>
    <submittedName>
        <fullName evidence="8">Uncharacterized protein</fullName>
    </submittedName>
</protein>
<dbReference type="InterPro" id="IPR016039">
    <property type="entry name" value="Thiolase-like"/>
</dbReference>
<dbReference type="Pfam" id="PF08659">
    <property type="entry name" value="KR"/>
    <property type="match status" value="1"/>
</dbReference>
<feature type="domain" description="Carrier" evidence="6">
    <location>
        <begin position="1788"/>
        <end position="1868"/>
    </location>
</feature>
<dbReference type="NCBIfam" id="TIGR02813">
    <property type="entry name" value="omega_3_PfaA"/>
    <property type="match status" value="2"/>
</dbReference>
<dbReference type="EMBL" id="BAAAFA010000008">
    <property type="protein sequence ID" value="GAA0819575.1"/>
    <property type="molecule type" value="Genomic_DNA"/>
</dbReference>
<dbReference type="SUPFAM" id="SSF47336">
    <property type="entry name" value="ACP-like"/>
    <property type="match status" value="6"/>
</dbReference>
<feature type="compositionally biased region" description="Basic and acidic residues" evidence="5">
    <location>
        <begin position="1"/>
        <end position="19"/>
    </location>
</feature>
<feature type="domain" description="Carrier" evidence="6">
    <location>
        <begin position="1332"/>
        <end position="1412"/>
    </location>
</feature>
<dbReference type="InterPro" id="IPR036736">
    <property type="entry name" value="ACP-like_sf"/>
</dbReference>
<dbReference type="Pfam" id="PF00109">
    <property type="entry name" value="ketoacyl-synt"/>
    <property type="match status" value="1"/>
</dbReference>
<dbReference type="Proteomes" id="UP001500021">
    <property type="component" value="Unassembled WGS sequence"/>
</dbReference>
<sequence>MANKNTSHENAQEHNDEQHAQLNSRLQECPIAVVGMASMFADAKNLDEYWDNIFESVDAIKDVPSDRWTIEDYYNSDPKVADKTYCKRGGFLPDIDFDPMEFGLPPNILELTDIAQLLSLVVAREVLNDAGIGDGSGYDRDKVGITLGVGGGQKQISPLTSRLQGPVLEKVLKASGVDSDDRAMIIEKFQKAYISWEENSFPGMLGNVIAGRIANRFDFGGTNCVVDAACAGSLAAIKLAISDLLEYRSEVMISGGVCCDNSPFMYMSFSKTPAFTTNNDIRPFDVDSKGMMIGEGIGMMAFKRLEDAERDGDKIYAVLKGIGTSSDGRFKSIYAPRPDGQAKALKRAYEDAGFEPKSCGLIEAHGTGTKAGDAAEFSGLMKHFSQNNDGKQHIALGSVKSQIGHTKAAAGAAGMIKAVLALHHKVLPPTLHIDQPNPALDIENSPLYLNSETRPWMPRADGLPRRAGISSFGFGGTNYHMVLEEYQPTAQGQYRLTNVAQTIVMVGNDESSLKDHLRQWQEKLTVNVDEQPYVFNALVTQNTLTPPANDHARCGFTAKNATEALAMISAALTQLDKQAGIEQWSLPHGIYYRKSAITANDKVVALFSGQGSQYVNMGRELACNFPSVMQAASDMDNEFTAAQLSQLSPVTYPIPAFTNDARKAQEEALRLTQYAQPAIGCFSVGLYKTFTNAGFKADFTAGHSFGELTALWAAGVVNDKDYMMLARSRGQAMAAPVGDSAKDFDAGTMVAVVGNPDAVANDIKDIADVSIANYNSNNQVVVAGVSAQIALASAALKDKGYKVVPLPVSAAFHTPLVGHAQKPFAKAIDSAKFNKPTMPVFANGTGKAHSNKAADIKKALKNHILESVHFNKEIDNLYDAGGRIFIEFGPKNVLTKLVENILSDKDDVVAIAVNGNAKKSADLQLRQAAVQLCVLGLSLNEIDPYSAVKRPLTPPKMSALAMKLNGASYVSEKTKKQFSDALSDGRTIKQAIATPIEKPVEKVVTKEVEKIVEKVVEKIVYVDVNGNIIDESQIDKQSTNTHSANSHSVNKAVDATDLAVSIERSVAQFVEHQQQLLSVHEQYMQGPKEYAQTVDKVLSAVAQSEGESQLPESLDRTLGMYHQFQSETLRVHEQYLNSQNDTMALLLNNASASSNTSAISQKTVPASIAPESIAPQNIAPKSVAASVSAVNAVATMSTSVSAPANTQTQVAAALAPQTVVEPSLDLELINNVMLTVVADKTGYPTEMLELGMDMEADLGIDSIKRVEILGAVQDEINDLPELNPEDLAQLRTLGEIVDYMQSKVSVAAQPQSTTLHLVETSAEATHSVTTTLNLDHIQSVMMTVVADKTGYPTEMLELAMDMEADLGIDSIKRVEILGAVQDEITDLPELNPEDLAQLRTLGEIVSYMQSKVSVVAPASTPIASTATSTANLAPAIDLDHIQSVMMTVVADKTGYPTEMLELGMDMEADLGIDSIKRVEILGAVQDEITDLPELNPEDLAQLRTLGEIVSYMQSKVSVAAPASTSIVSTSIVSTSIANTSIDSTPIASTSTLAANLAPAIDLDHIQAVMMTVVADKTGYPTEMLELGMDMEADLGIDSIKRVEILGAVQDEITNLPELNPEDLAQLRTLGEIVSYMQSKVSVAAPDSTSIANTSIDSTPIASTSSLTANSTPAIDLDHIQAVMMTVVADKTGYPTEMLELAMDMEADLGIDSIKRVEILGAVQDEITDLPELNPEDLAQLRTLGEIVSYMQSKVSVAAPDSTSIANTSIDSTPIASTSSLTANSTPAIDLDHIQSVMMTVVADKTGYPTEMLELAMDMEADLGIDSIKRVEILGAVQDEITDLPELNPEDLAQLRTLGEIVSYIQSRVTNNNPPPTEPTPPTGNKSLSAIEQAPSAIVAIKSLPSVTKIVPAVGGNALIVDDGSGVAIPLSEQLIADGFKVNVLQPAWIKSQTNKPFNNQVNVVELVNASDDNVEIDETGVKQALENIQTAQGNIDAVFYLHANTEITAIEYPQSAKQGLMLAFVLAKLCHVKGATTTRASFVVVTHQGGNLGFSNDDFKAHEQSDLVQAGLNGLVKTLSHEWPTVFCRLIDLPLVSASSTKVSAAKAASYIYDEFLDADTSLIEVGYNSTLSTSINRVTLVAQTTNSYNLEAGNRIDNNAVFLVSGGAKGVTAHCVIELAKQYQASFILLGRSAYETSEATWAQGVNDEAELKKSAMQALIAQGEKPTPVKVSQLTSAVLANREIAQTLDAITAAGGKAHYVAADVTNAKSVNNAVAPLVKTLGDISGIIHGAGVLADKFIEQKTLSEFNRVYRTKIDGLLSLLSCVDQHQLKHLVLFSSAAGFYGNPGQSDYAIANEILNKTAYRFKALHPQSQVLSFNWGPWDGGMVTSELKRMFNDRGVYIIPLDAGAQLLVSELGANSNRCPQILVGNDLSKDSTKTTENEQGAQVKKPQVSRLSNRVIKTLQVTNNAFLVDHTIGNDQVLPTVCALAWMSEACQASYQGYYYQGSSDYKLFKGVTFDEATIALAQAVDFIIEMNAQEQNNNHLQVEVTISSKVIDEHGNEKTIFHYGAKIHLAPVSQAKQAITEMTLTDQQRFLVDEFNSDAAKQTVAATNATDQAQALYNNGTLFHGESLQGIHAILHCDDTSLLLACQVAELAQVKQGDFPLSANKDSDVHNIFANDLVYQAMLVWVKQQLGLGSLPSSTQQWTVYRQVALNERFYLLLNVVKATGSKSTSKRGSLVADIQLFSEDYQLLADVKSAKVTASATLNNVFLPENTLSKSQVTTKVQASSSLKENVQESAQESAKGTAKDKAELV</sequence>
<evidence type="ECO:0000256" key="5">
    <source>
        <dbReference type="SAM" id="MobiDB-lite"/>
    </source>
</evidence>
<feature type="region of interest" description="Disordered" evidence="5">
    <location>
        <begin position="2797"/>
        <end position="2820"/>
    </location>
</feature>
<dbReference type="SUPFAM" id="SSF51735">
    <property type="entry name" value="NAD(P)-binding Rossmann-fold domains"/>
    <property type="match status" value="2"/>
</dbReference>
<dbReference type="SMART" id="SM00825">
    <property type="entry name" value="PKS_KS"/>
    <property type="match status" value="1"/>
</dbReference>
<feature type="domain" description="Carrier" evidence="6">
    <location>
        <begin position="1436"/>
        <end position="1516"/>
    </location>
</feature>
<dbReference type="InterPro" id="IPR014043">
    <property type="entry name" value="Acyl_transferase_dom"/>
</dbReference>
<feature type="domain" description="Carrier" evidence="6">
    <location>
        <begin position="1560"/>
        <end position="1640"/>
    </location>
</feature>
<dbReference type="Gene3D" id="1.10.1200.10">
    <property type="entry name" value="ACP-like"/>
    <property type="match status" value="6"/>
</dbReference>
<dbReference type="InterPro" id="IPR032821">
    <property type="entry name" value="PKS_assoc"/>
</dbReference>
<name>A0ABN1L936_9GAMM</name>
<evidence type="ECO:0000256" key="3">
    <source>
        <dbReference type="ARBA" id="ARBA00022553"/>
    </source>
</evidence>
<evidence type="ECO:0000256" key="4">
    <source>
        <dbReference type="ARBA" id="ARBA00022679"/>
    </source>
</evidence>
<dbReference type="InterPro" id="IPR009081">
    <property type="entry name" value="PP-bd_ACP"/>
</dbReference>
<feature type="region of interest" description="Disordered" evidence="5">
    <location>
        <begin position="1867"/>
        <end position="1887"/>
    </location>
</feature>
<dbReference type="PANTHER" id="PTHR43074">
    <property type="entry name" value="OMEGA-3 POLYUNSATURATED FATTY ACID SYNTHASE PFAB-RELATED"/>
    <property type="match status" value="1"/>
</dbReference>
<feature type="domain" description="Ketosynthase family 3 (KS3)" evidence="7">
    <location>
        <begin position="28"/>
        <end position="485"/>
    </location>
</feature>
<keyword evidence="2" id="KW-0596">Phosphopantetheine</keyword>
<proteinExistence type="inferred from homology"/>
<comment type="caution">
    <text evidence="8">The sequence shown here is derived from an EMBL/GenBank/DDBJ whole genome shotgun (WGS) entry which is preliminary data.</text>
</comment>
<dbReference type="InterPro" id="IPR016036">
    <property type="entry name" value="Malonyl_transacylase_ACP-bd"/>
</dbReference>
<keyword evidence="9" id="KW-1185">Reference proteome</keyword>
<dbReference type="InterPro" id="IPR036291">
    <property type="entry name" value="NAD(P)-bd_dom_sf"/>
</dbReference>
<keyword evidence="3" id="KW-0597">Phosphoprotein</keyword>
<keyword evidence="4" id="KW-0808">Transferase</keyword>
<evidence type="ECO:0000256" key="2">
    <source>
        <dbReference type="ARBA" id="ARBA00022450"/>
    </source>
</evidence>
<comment type="similarity">
    <text evidence="1">Belongs to the short-chain dehydrogenases/reductases (SDR) family.</text>
</comment>
<dbReference type="SMART" id="SM00822">
    <property type="entry name" value="PKS_KR"/>
    <property type="match status" value="1"/>
</dbReference>
<feature type="domain" description="Carrier" evidence="6">
    <location>
        <begin position="1674"/>
        <end position="1754"/>
    </location>
</feature>
<dbReference type="Pfam" id="PF02801">
    <property type="entry name" value="Ketoacyl-synt_C"/>
    <property type="match status" value="1"/>
</dbReference>
<dbReference type="InterPro" id="IPR014030">
    <property type="entry name" value="Ketoacyl_synth_N"/>
</dbReference>
<dbReference type="Gene3D" id="3.40.47.10">
    <property type="match status" value="1"/>
</dbReference>
<dbReference type="Pfam" id="PF00698">
    <property type="entry name" value="Acyl_transf_1"/>
    <property type="match status" value="1"/>
</dbReference>
<dbReference type="Gene3D" id="3.10.129.110">
    <property type="entry name" value="Polyketide synthase dehydratase"/>
    <property type="match status" value="1"/>
</dbReference>
<evidence type="ECO:0000259" key="7">
    <source>
        <dbReference type="PROSITE" id="PS52004"/>
    </source>
</evidence>
<dbReference type="Gene3D" id="3.40.366.10">
    <property type="entry name" value="Malonyl-Coenzyme A Acyl Carrier Protein, domain 2"/>
    <property type="match status" value="1"/>
</dbReference>
<dbReference type="PANTHER" id="PTHR43074:SF1">
    <property type="entry name" value="BETA-KETOACYL SYNTHASE FAMILY PROTEIN-RELATED"/>
    <property type="match status" value="1"/>
</dbReference>
<evidence type="ECO:0000256" key="1">
    <source>
        <dbReference type="ARBA" id="ARBA00006484"/>
    </source>
</evidence>
<dbReference type="SUPFAM" id="SSF52151">
    <property type="entry name" value="FabD/lysophospholipase-like"/>
    <property type="match status" value="1"/>
</dbReference>
<dbReference type="PROSITE" id="PS52004">
    <property type="entry name" value="KS3_2"/>
    <property type="match status" value="1"/>
</dbReference>
<dbReference type="InterPro" id="IPR057326">
    <property type="entry name" value="KR_dom"/>
</dbReference>
<dbReference type="InterPro" id="IPR001227">
    <property type="entry name" value="Ac_transferase_dom_sf"/>
</dbReference>
<evidence type="ECO:0000259" key="6">
    <source>
        <dbReference type="PROSITE" id="PS50075"/>
    </source>
</evidence>
<dbReference type="InterPro" id="IPR004432">
    <property type="entry name" value="Omega_3_polyunsat_FA_synth"/>
</dbReference>
<dbReference type="Gene3D" id="3.40.50.720">
    <property type="entry name" value="NAD(P)-binding Rossmann-like Domain"/>
    <property type="match status" value="1"/>
</dbReference>
<accession>A0ABN1L936</accession>
<dbReference type="SUPFAM" id="SSF53901">
    <property type="entry name" value="Thiolase-like"/>
    <property type="match status" value="1"/>
</dbReference>
<dbReference type="InterPro" id="IPR042104">
    <property type="entry name" value="PKS_dehydratase_sf"/>
</dbReference>
<dbReference type="InterPro" id="IPR014031">
    <property type="entry name" value="Ketoacyl_synth_C"/>
</dbReference>